<dbReference type="Gene3D" id="3.20.20.70">
    <property type="entry name" value="Aldolase class I"/>
    <property type="match status" value="1"/>
</dbReference>
<dbReference type="EMBL" id="DWWS01000044">
    <property type="protein sequence ID" value="HJC24437.1"/>
    <property type="molecule type" value="Genomic_DNA"/>
</dbReference>
<name>A0A9D2SRE2_9FIRM</name>
<dbReference type="PROSITE" id="PS00512">
    <property type="entry name" value="ALPHA_GALACTOSIDASE"/>
    <property type="match status" value="1"/>
</dbReference>
<organism evidence="9 10">
    <name type="scientific">Candidatus Eisenbergiella merdavium</name>
    <dbReference type="NCBI Taxonomy" id="2838551"/>
    <lineage>
        <taxon>Bacteria</taxon>
        <taxon>Bacillati</taxon>
        <taxon>Bacillota</taxon>
        <taxon>Clostridia</taxon>
        <taxon>Lachnospirales</taxon>
        <taxon>Lachnospiraceae</taxon>
        <taxon>Eisenbergiella</taxon>
    </lineage>
</organism>
<dbReference type="FunFam" id="3.20.20.70:FF:000118">
    <property type="entry name" value="Alpha-galactosidase"/>
    <property type="match status" value="1"/>
</dbReference>
<dbReference type="PIRSF" id="PIRSF005536">
    <property type="entry name" value="Agal"/>
    <property type="match status" value="1"/>
</dbReference>
<dbReference type="PANTHER" id="PTHR43053">
    <property type="entry name" value="GLYCOSIDASE FAMILY 31"/>
    <property type="match status" value="1"/>
</dbReference>
<dbReference type="Gene3D" id="2.60.40.1180">
    <property type="entry name" value="Golgi alpha-mannosidase II"/>
    <property type="match status" value="1"/>
</dbReference>
<dbReference type="InterPro" id="IPR038417">
    <property type="entry name" value="Alpga-gal_N_sf"/>
</dbReference>
<keyword evidence="4 5" id="KW-0326">Glycosidase</keyword>
<evidence type="ECO:0000313" key="10">
    <source>
        <dbReference type="Proteomes" id="UP000823891"/>
    </source>
</evidence>
<dbReference type="SUPFAM" id="SSF51445">
    <property type="entry name" value="(Trans)glycosidases"/>
    <property type="match status" value="1"/>
</dbReference>
<dbReference type="InterPro" id="IPR000111">
    <property type="entry name" value="Glyco_hydro_27/36_CS"/>
</dbReference>
<evidence type="ECO:0000256" key="6">
    <source>
        <dbReference type="PIRSR" id="PIRSR005536-1"/>
    </source>
</evidence>
<dbReference type="InterPro" id="IPR031705">
    <property type="entry name" value="Glyco_hydro_36_C"/>
</dbReference>
<keyword evidence="3 5" id="KW-0378">Hydrolase</keyword>
<feature type="domain" description="Glycosyl hydrolase family 36 N-terminal" evidence="8">
    <location>
        <begin position="30"/>
        <end position="287"/>
    </location>
</feature>
<dbReference type="InterPro" id="IPR017853">
    <property type="entry name" value="GH"/>
</dbReference>
<feature type="active site" description="Proton donor" evidence="6">
    <location>
        <position position="550"/>
    </location>
</feature>
<evidence type="ECO:0000256" key="2">
    <source>
        <dbReference type="ARBA" id="ARBA00012755"/>
    </source>
</evidence>
<dbReference type="EC" id="3.2.1.22" evidence="2 5"/>
<sequence>MGIYFEEKSRVFTLQTKHSTYQMKADEQGTLLHTWYGEKTDNTDLSCLIARWDRGFSGNPFSVGGTDRNYSLDTLPQEYSCFGTGDYRISALKVENADGSRAVSLRYAGHTIEKGKYALCGLPAAYGTPEEAETLAVELADADSGISVRLLYGVFEELDVITRAVQITNGGKEGVTLLKAASLCLDWQTGDYDWLTFHGRHAMERNLQRTGIAHGVQSVGSVRGASSHHYNPFVMVCAKNADEEHGDCYGFSFVYSGEFLMETEKDQIDQTRLVCGIHPDNFAWRLEPGESFIAPEVLMTYSPQGQGGVSRIFHRLIREHVCRGQWKHSRRPVLVNNWEGTYFDFTGDKLVDIARDAAELGIELFVMDDGWFGKRDDDNSGLGDWYPNEKKLGCTLKELGERITALGLRFGIWFEPECISIDSDLYRAHPEWAVAVPGRSPVLSRNQLILDFSRKDVQDHLIERISDVLKSAPITYVKWDFNRSVCDKYSNALPAGRQGEMAHRFVLGLYRVLETLTQAFPEVLFEGCSGGGGRFDVGMLYYTPQIWCSDDTDAIERLQIQYGTSFGYPVSTMGAHVSAVPNHQTGRVTPLSARGCVAMAGTFGYELDLNRLTEEEKEEIRGQIRTFKELYDCIQYGEYYRLTSPLSGSCTVWETAAPDGSEALVSAVYHHVQANPVPVYVKLRGLDETASYRIRLAGAPEGQGQDERQTEHKAEEIRSGAALMHAGLLIPPAKGDYCAWQLHLVRINQ</sequence>
<evidence type="ECO:0000256" key="3">
    <source>
        <dbReference type="ARBA" id="ARBA00022801"/>
    </source>
</evidence>
<reference evidence="9" key="1">
    <citation type="journal article" date="2021" name="PeerJ">
        <title>Extensive microbial diversity within the chicken gut microbiome revealed by metagenomics and culture.</title>
        <authorList>
            <person name="Gilroy R."/>
            <person name="Ravi A."/>
            <person name="Getino M."/>
            <person name="Pursley I."/>
            <person name="Horton D.L."/>
            <person name="Alikhan N.F."/>
            <person name="Baker D."/>
            <person name="Gharbi K."/>
            <person name="Hall N."/>
            <person name="Watson M."/>
            <person name="Adriaenssens E.M."/>
            <person name="Foster-Nyarko E."/>
            <person name="Jarju S."/>
            <person name="Secka A."/>
            <person name="Antonio M."/>
            <person name="Oren A."/>
            <person name="Chaudhuri R.R."/>
            <person name="La Ragione R."/>
            <person name="Hildebrand F."/>
            <person name="Pallen M.J."/>
        </authorList>
    </citation>
    <scope>NUCLEOTIDE SEQUENCE</scope>
    <source>
        <strain evidence="9">USAMLcec2-132</strain>
    </source>
</reference>
<dbReference type="GO" id="GO:0004557">
    <property type="term" value="F:alpha-galactosidase activity"/>
    <property type="evidence" value="ECO:0007669"/>
    <property type="project" value="UniProtKB-UniRule"/>
</dbReference>
<gene>
    <name evidence="9" type="ORF">H9761_12120</name>
</gene>
<dbReference type="InterPro" id="IPR013780">
    <property type="entry name" value="Glyco_hydro_b"/>
</dbReference>
<dbReference type="PRINTS" id="PR00743">
    <property type="entry name" value="GLHYDRLASE36"/>
</dbReference>
<dbReference type="AlphaFoldDB" id="A0A9D2SRE2"/>
<evidence type="ECO:0000256" key="4">
    <source>
        <dbReference type="ARBA" id="ARBA00023295"/>
    </source>
</evidence>
<comment type="catalytic activity">
    <reaction evidence="1 5">
        <text>Hydrolysis of terminal, non-reducing alpha-D-galactose residues in alpha-D-galactosides, including galactose oligosaccharides, galactomannans and galactolipids.</text>
        <dbReference type="EC" id="3.2.1.22"/>
    </reaction>
</comment>
<proteinExistence type="inferred from homology"/>
<dbReference type="InterPro" id="IPR002252">
    <property type="entry name" value="Glyco_hydro_36"/>
</dbReference>
<dbReference type="Pfam" id="PF16874">
    <property type="entry name" value="Glyco_hydro_36C"/>
    <property type="match status" value="1"/>
</dbReference>
<evidence type="ECO:0000259" key="7">
    <source>
        <dbReference type="Pfam" id="PF16874"/>
    </source>
</evidence>
<accession>A0A9D2SRE2</accession>
<evidence type="ECO:0000313" key="9">
    <source>
        <dbReference type="EMBL" id="HJC24437.1"/>
    </source>
</evidence>
<dbReference type="Pfam" id="PF02065">
    <property type="entry name" value="Melibiase"/>
    <property type="match status" value="1"/>
</dbReference>
<dbReference type="Proteomes" id="UP000823891">
    <property type="component" value="Unassembled WGS sequence"/>
</dbReference>
<dbReference type="InterPro" id="IPR013785">
    <property type="entry name" value="Aldolase_TIM"/>
</dbReference>
<comment type="similarity">
    <text evidence="5">Belongs to the glycosyl hydrolase.</text>
</comment>
<evidence type="ECO:0000256" key="1">
    <source>
        <dbReference type="ARBA" id="ARBA00001255"/>
    </source>
</evidence>
<comment type="caution">
    <text evidence="9">The sequence shown here is derived from an EMBL/GenBank/DDBJ whole genome shotgun (WGS) entry which is preliminary data.</text>
</comment>
<dbReference type="InterPro" id="IPR050985">
    <property type="entry name" value="Alpha-glycosidase_related"/>
</dbReference>
<dbReference type="Gene3D" id="2.70.98.60">
    <property type="entry name" value="alpha-galactosidase from lactobacil brevis"/>
    <property type="match status" value="1"/>
</dbReference>
<feature type="active site" description="Nucleophile" evidence="6">
    <location>
        <position position="480"/>
    </location>
</feature>
<dbReference type="InterPro" id="IPR031704">
    <property type="entry name" value="Glyco_hydro_36_N"/>
</dbReference>
<dbReference type="PANTHER" id="PTHR43053:SF3">
    <property type="entry name" value="ALPHA-GALACTOSIDASE C-RELATED"/>
    <property type="match status" value="1"/>
</dbReference>
<dbReference type="CDD" id="cd14791">
    <property type="entry name" value="GH36"/>
    <property type="match status" value="1"/>
</dbReference>
<reference evidence="9" key="2">
    <citation type="submission" date="2021-04" db="EMBL/GenBank/DDBJ databases">
        <authorList>
            <person name="Gilroy R."/>
        </authorList>
    </citation>
    <scope>NUCLEOTIDE SEQUENCE</scope>
    <source>
        <strain evidence="9">USAMLcec2-132</strain>
    </source>
</reference>
<dbReference type="Pfam" id="PF16875">
    <property type="entry name" value="Glyco_hydro_36N"/>
    <property type="match status" value="1"/>
</dbReference>
<dbReference type="GO" id="GO:0016052">
    <property type="term" value="P:carbohydrate catabolic process"/>
    <property type="evidence" value="ECO:0007669"/>
    <property type="project" value="InterPro"/>
</dbReference>
<feature type="domain" description="Glycosyl hydrolase family 36 C-terminal" evidence="7">
    <location>
        <begin position="651"/>
        <end position="744"/>
    </location>
</feature>
<evidence type="ECO:0000259" key="8">
    <source>
        <dbReference type="Pfam" id="PF16875"/>
    </source>
</evidence>
<protein>
    <recommendedName>
        <fullName evidence="2 5">Alpha-galactosidase</fullName>
        <ecNumber evidence="2 5">3.2.1.22</ecNumber>
    </recommendedName>
</protein>
<evidence type="ECO:0000256" key="5">
    <source>
        <dbReference type="PIRNR" id="PIRNR005536"/>
    </source>
</evidence>